<dbReference type="AlphaFoldDB" id="A0A843WVC6"/>
<evidence type="ECO:0000313" key="2">
    <source>
        <dbReference type="EMBL" id="MQM09171.1"/>
    </source>
</evidence>
<evidence type="ECO:0000256" key="1">
    <source>
        <dbReference type="SAM" id="MobiDB-lite"/>
    </source>
</evidence>
<sequence>MSPASPSSPHALFSLSSSSDDTRPLSFCFGLNGARGGKGVQPPTWEGEGCRDRLGTMGLISDVNGRQRGSPTVL</sequence>
<gene>
    <name evidence="2" type="ORF">Taro_042039</name>
</gene>
<proteinExistence type="predicted"/>
<reference evidence="2" key="1">
    <citation type="submission" date="2017-07" db="EMBL/GenBank/DDBJ databases">
        <title>Taro Niue Genome Assembly and Annotation.</title>
        <authorList>
            <person name="Atibalentja N."/>
            <person name="Keating K."/>
            <person name="Fields C.J."/>
        </authorList>
    </citation>
    <scope>NUCLEOTIDE SEQUENCE</scope>
    <source>
        <strain evidence="2">Niue_2</strain>
        <tissue evidence="2">Leaf</tissue>
    </source>
</reference>
<accession>A0A843WVC6</accession>
<evidence type="ECO:0000313" key="3">
    <source>
        <dbReference type="Proteomes" id="UP000652761"/>
    </source>
</evidence>
<feature type="compositionally biased region" description="Low complexity" evidence="1">
    <location>
        <begin position="1"/>
        <end position="19"/>
    </location>
</feature>
<organism evidence="2 3">
    <name type="scientific">Colocasia esculenta</name>
    <name type="common">Wild taro</name>
    <name type="synonym">Arum esculentum</name>
    <dbReference type="NCBI Taxonomy" id="4460"/>
    <lineage>
        <taxon>Eukaryota</taxon>
        <taxon>Viridiplantae</taxon>
        <taxon>Streptophyta</taxon>
        <taxon>Embryophyta</taxon>
        <taxon>Tracheophyta</taxon>
        <taxon>Spermatophyta</taxon>
        <taxon>Magnoliopsida</taxon>
        <taxon>Liliopsida</taxon>
        <taxon>Araceae</taxon>
        <taxon>Aroideae</taxon>
        <taxon>Colocasieae</taxon>
        <taxon>Colocasia</taxon>
    </lineage>
</organism>
<protein>
    <submittedName>
        <fullName evidence="2">Uncharacterized protein</fullName>
    </submittedName>
</protein>
<dbReference type="EMBL" id="NMUH01004305">
    <property type="protein sequence ID" value="MQM09171.1"/>
    <property type="molecule type" value="Genomic_DNA"/>
</dbReference>
<keyword evidence="3" id="KW-1185">Reference proteome</keyword>
<name>A0A843WVC6_COLES</name>
<feature type="region of interest" description="Disordered" evidence="1">
    <location>
        <begin position="1"/>
        <end position="22"/>
    </location>
</feature>
<comment type="caution">
    <text evidence="2">The sequence shown here is derived from an EMBL/GenBank/DDBJ whole genome shotgun (WGS) entry which is preliminary data.</text>
</comment>
<dbReference type="Proteomes" id="UP000652761">
    <property type="component" value="Unassembled WGS sequence"/>
</dbReference>